<evidence type="ECO:0000313" key="7">
    <source>
        <dbReference type="Proteomes" id="UP001341281"/>
    </source>
</evidence>
<dbReference type="InterPro" id="IPR024864">
    <property type="entry name" value="Nup54/Nup57/Nup44"/>
</dbReference>
<feature type="region of interest" description="Disordered" evidence="4">
    <location>
        <begin position="1"/>
        <end position="142"/>
    </location>
</feature>
<gene>
    <name evidence="6" type="ORF">U9M48_012448</name>
</gene>
<dbReference type="GO" id="GO:0044613">
    <property type="term" value="C:nuclear pore central transport channel"/>
    <property type="evidence" value="ECO:0007669"/>
    <property type="project" value="TreeGrafter"/>
</dbReference>
<dbReference type="GO" id="GO:0006999">
    <property type="term" value="P:nuclear pore organization"/>
    <property type="evidence" value="ECO:0007669"/>
    <property type="project" value="TreeGrafter"/>
</dbReference>
<protein>
    <recommendedName>
        <fullName evidence="5">Nucleoporin Nup54 alpha-helical domain-containing protein</fullName>
    </recommendedName>
</protein>
<organism evidence="6 7">
    <name type="scientific">Paspalum notatum var. saurae</name>
    <dbReference type="NCBI Taxonomy" id="547442"/>
    <lineage>
        <taxon>Eukaryota</taxon>
        <taxon>Viridiplantae</taxon>
        <taxon>Streptophyta</taxon>
        <taxon>Embryophyta</taxon>
        <taxon>Tracheophyta</taxon>
        <taxon>Spermatophyta</taxon>
        <taxon>Magnoliopsida</taxon>
        <taxon>Liliopsida</taxon>
        <taxon>Poales</taxon>
        <taxon>Poaceae</taxon>
        <taxon>PACMAD clade</taxon>
        <taxon>Panicoideae</taxon>
        <taxon>Andropogonodae</taxon>
        <taxon>Paspaleae</taxon>
        <taxon>Paspalinae</taxon>
        <taxon>Paspalum</taxon>
    </lineage>
</organism>
<evidence type="ECO:0000256" key="1">
    <source>
        <dbReference type="ARBA" id="ARBA00004123"/>
    </source>
</evidence>
<feature type="compositionally biased region" description="Low complexity" evidence="4">
    <location>
        <begin position="46"/>
        <end position="62"/>
    </location>
</feature>
<evidence type="ECO:0000313" key="6">
    <source>
        <dbReference type="EMBL" id="WVZ62738.1"/>
    </source>
</evidence>
<keyword evidence="3" id="KW-0539">Nucleus</keyword>
<dbReference type="Pfam" id="PF13874">
    <property type="entry name" value="Nup54"/>
    <property type="match status" value="1"/>
</dbReference>
<comment type="subcellular location">
    <subcellularLocation>
        <location evidence="1">Nucleus</location>
    </subcellularLocation>
</comment>
<dbReference type="Proteomes" id="UP001341281">
    <property type="component" value="Chromosome 03"/>
</dbReference>
<evidence type="ECO:0000256" key="3">
    <source>
        <dbReference type="ARBA" id="ARBA00023242"/>
    </source>
</evidence>
<name>A0AAQ3SXL1_PASNO</name>
<evidence type="ECO:0000256" key="4">
    <source>
        <dbReference type="SAM" id="MobiDB-lite"/>
    </source>
</evidence>
<feature type="compositionally biased region" description="Polar residues" evidence="4">
    <location>
        <begin position="1"/>
        <end position="45"/>
    </location>
</feature>
<evidence type="ECO:0000256" key="2">
    <source>
        <dbReference type="ARBA" id="ARBA00022448"/>
    </source>
</evidence>
<dbReference type="InterPro" id="IPR025712">
    <property type="entry name" value="Nup54_alpha-helical_dom"/>
</dbReference>
<dbReference type="PANTHER" id="PTHR13000:SF0">
    <property type="entry name" value="NUCLEOPORIN P54"/>
    <property type="match status" value="1"/>
</dbReference>
<sequence>MFGTPTSSSLFGNPSSTPAFGTPSSTPLFGASSTPAFGTPSSTPAFGTPSSTPSFGTPSSTPAFGTPSSTPAFGTPSSTPAFGTPSSTPAFGMTPTTPAFGSLFGTPSSTSAFGTPSSTPAFGATPSASPFGFQQQATPSPSPFGLLGGGSAQITTQMAPVAPLALSPSDRDIQAIVDAYKEDPSNPHYAFRHLLFSVTEPSQRVKPVAASDIMWAEAMGKLECMDSADRERLWPQLVQGFKDLSHRLKLQDEVLVSDTDRLSMTQSNVKKLQRHFQADTYPWIQRLKQQELVIQRRLLRFVRIVEALENRGYRSPLTKEEADLYERLVAILKRLKGPSADLSKRVNTLVSTSRLVASTGGAGGPVYIPSSAKVDERSVTELLDALQQQTEAVAKLGNVLKRDIRDLEIIQSEDTDMAEDCVGRRALKM</sequence>
<keyword evidence="2" id="KW-0813">Transport</keyword>
<evidence type="ECO:0000259" key="5">
    <source>
        <dbReference type="Pfam" id="PF13874"/>
    </source>
</evidence>
<dbReference type="GO" id="GO:0006607">
    <property type="term" value="P:NLS-bearing protein import into nucleus"/>
    <property type="evidence" value="ECO:0007669"/>
    <property type="project" value="TreeGrafter"/>
</dbReference>
<dbReference type="GO" id="GO:0036228">
    <property type="term" value="P:protein localization to nuclear inner membrane"/>
    <property type="evidence" value="ECO:0007669"/>
    <property type="project" value="TreeGrafter"/>
</dbReference>
<reference evidence="6 7" key="1">
    <citation type="submission" date="2024-02" db="EMBL/GenBank/DDBJ databases">
        <title>High-quality chromosome-scale genome assembly of Pensacola bahiagrass (Paspalum notatum Flugge var. saurae).</title>
        <authorList>
            <person name="Vega J.M."/>
            <person name="Podio M."/>
            <person name="Orjuela J."/>
            <person name="Siena L.A."/>
            <person name="Pessino S.C."/>
            <person name="Combes M.C."/>
            <person name="Mariac C."/>
            <person name="Albertini E."/>
            <person name="Pupilli F."/>
            <person name="Ortiz J.P.A."/>
            <person name="Leblanc O."/>
        </authorList>
    </citation>
    <scope>NUCLEOTIDE SEQUENCE [LARGE SCALE GENOMIC DNA]</scope>
    <source>
        <strain evidence="6">R1</strain>
        <tissue evidence="6">Leaf</tissue>
    </source>
</reference>
<dbReference type="AlphaFoldDB" id="A0AAQ3SXL1"/>
<keyword evidence="7" id="KW-1185">Reference proteome</keyword>
<feature type="compositionally biased region" description="Polar residues" evidence="4">
    <location>
        <begin position="66"/>
        <end position="138"/>
    </location>
</feature>
<feature type="domain" description="Nucleoporin Nup54 alpha-helical" evidence="5">
    <location>
        <begin position="206"/>
        <end position="351"/>
    </location>
</feature>
<dbReference type="GO" id="GO:0017056">
    <property type="term" value="F:structural constituent of nuclear pore"/>
    <property type="evidence" value="ECO:0007669"/>
    <property type="project" value="TreeGrafter"/>
</dbReference>
<dbReference type="EMBL" id="CP144747">
    <property type="protein sequence ID" value="WVZ62738.1"/>
    <property type="molecule type" value="Genomic_DNA"/>
</dbReference>
<dbReference type="PANTHER" id="PTHR13000">
    <property type="entry name" value="NUCLEOPORIN P54"/>
    <property type="match status" value="1"/>
</dbReference>
<proteinExistence type="predicted"/>
<accession>A0AAQ3SXL1</accession>